<dbReference type="InterPro" id="IPR008753">
    <property type="entry name" value="Peptidase_M13_N"/>
</dbReference>
<evidence type="ECO:0000256" key="6">
    <source>
        <dbReference type="ARBA" id="ARBA00022801"/>
    </source>
</evidence>
<keyword evidence="12" id="KW-1185">Reference proteome</keyword>
<dbReference type="PROSITE" id="PS51885">
    <property type="entry name" value="NEPRILYSIN"/>
    <property type="match status" value="1"/>
</dbReference>
<evidence type="ECO:0000256" key="4">
    <source>
        <dbReference type="ARBA" id="ARBA00022670"/>
    </source>
</evidence>
<dbReference type="EnsemblMetazoa" id="XM_032597901">
    <property type="protein sequence ID" value="XP_032453792"/>
    <property type="gene ID" value="LOC103316887"/>
</dbReference>
<keyword evidence="7" id="KW-0862">Zinc</keyword>
<evidence type="ECO:0000259" key="9">
    <source>
        <dbReference type="Pfam" id="PF01431"/>
    </source>
</evidence>
<sequence>MMKLRQTINNKGLQPLLDIINDLGGWPMVVGNAWNESKFDWMRTFYKLRQYGYLDYILGIIVGVNKNNKSKPTIEIVEGTTALEPEILTSGWSHPRLQSYHKYMFDVATLLGADAQIADWEVYKTIDFEAKLAYYVDDSLVNEFVGSIADVAFNVPQIPWLDLINNLTSPVANFTMTDEIRVFNQVYLNDLPLISNISKRTVVNYLIWRVIDDSAPYISNDIRQLYDNFNDINEPRHKHCLNLLMDDDVGIPVGVDAIYIKKYSNNDTRDDVQNIIQYIKGQMDFFINQLTWLDNQTRNGALEKVHRMEKYTTLMTSTITQKWICSVLKISAAMLQSPLYRADWPNYMKYGIVGEVIGHEMMHAFDNGSFRFDATGNLTQWYTNQSALEYENKMQCFVQHYEKYHIKRLNLTVNGSRTLNENLADYAGVVMGYTGYKEWVEKNGKELPLPGLNYTPEQIFWIMVASQDCSKSRRSHKEYMLLNEGHTLEKFRVFGMVSNSADFAKDFNCPVGSRMNPKKTCSLL</sequence>
<dbReference type="InParanoid" id="A0A7M7QTF3"/>
<dbReference type="KEGG" id="nvi:103316887"/>
<dbReference type="AlphaFoldDB" id="A0A7M7QTF3"/>
<organism evidence="11 12">
    <name type="scientific">Nasonia vitripennis</name>
    <name type="common">Parasitic wasp</name>
    <dbReference type="NCBI Taxonomy" id="7425"/>
    <lineage>
        <taxon>Eukaryota</taxon>
        <taxon>Metazoa</taxon>
        <taxon>Ecdysozoa</taxon>
        <taxon>Arthropoda</taxon>
        <taxon>Hexapoda</taxon>
        <taxon>Insecta</taxon>
        <taxon>Pterygota</taxon>
        <taxon>Neoptera</taxon>
        <taxon>Endopterygota</taxon>
        <taxon>Hymenoptera</taxon>
        <taxon>Apocrita</taxon>
        <taxon>Proctotrupomorpha</taxon>
        <taxon>Chalcidoidea</taxon>
        <taxon>Pteromalidae</taxon>
        <taxon>Pteromalinae</taxon>
        <taxon>Nasonia</taxon>
    </lineage>
</organism>
<dbReference type="Gene3D" id="3.40.390.10">
    <property type="entry name" value="Collagenase (Catalytic Domain)"/>
    <property type="match status" value="1"/>
</dbReference>
<dbReference type="PANTHER" id="PTHR11733">
    <property type="entry name" value="ZINC METALLOPROTEASE FAMILY M13 NEPRILYSIN-RELATED"/>
    <property type="match status" value="1"/>
</dbReference>
<dbReference type="GO" id="GO:0004222">
    <property type="term" value="F:metalloendopeptidase activity"/>
    <property type="evidence" value="ECO:0007669"/>
    <property type="project" value="InterPro"/>
</dbReference>
<dbReference type="InterPro" id="IPR024079">
    <property type="entry name" value="MetalloPept_cat_dom_sf"/>
</dbReference>
<dbReference type="RefSeq" id="XP_032453792.1">
    <property type="nucleotide sequence ID" value="XM_032597901.1"/>
</dbReference>
<accession>A0A7M7QTF3</accession>
<evidence type="ECO:0000313" key="11">
    <source>
        <dbReference type="EnsemblMetazoa" id="XP_032453792"/>
    </source>
</evidence>
<dbReference type="GO" id="GO:0005886">
    <property type="term" value="C:plasma membrane"/>
    <property type="evidence" value="ECO:0007669"/>
    <property type="project" value="UniProtKB-SubCell"/>
</dbReference>
<evidence type="ECO:0000256" key="7">
    <source>
        <dbReference type="ARBA" id="ARBA00022833"/>
    </source>
</evidence>
<evidence type="ECO:0000259" key="10">
    <source>
        <dbReference type="Pfam" id="PF05649"/>
    </source>
</evidence>
<name>A0A7M7QTF3_NASVI</name>
<dbReference type="InterPro" id="IPR000718">
    <property type="entry name" value="Peptidase_M13"/>
</dbReference>
<dbReference type="PANTHER" id="PTHR11733:SF224">
    <property type="entry name" value="NEPRILYSIN-2"/>
    <property type="match status" value="1"/>
</dbReference>
<feature type="domain" description="Peptidase M13 N-terminal" evidence="10">
    <location>
        <begin position="6"/>
        <end position="310"/>
    </location>
</feature>
<dbReference type="GO" id="GO:0046872">
    <property type="term" value="F:metal ion binding"/>
    <property type="evidence" value="ECO:0007669"/>
    <property type="project" value="UniProtKB-KW"/>
</dbReference>
<dbReference type="SUPFAM" id="SSF55486">
    <property type="entry name" value="Metalloproteases ('zincins'), catalytic domain"/>
    <property type="match status" value="1"/>
</dbReference>
<evidence type="ECO:0000256" key="3">
    <source>
        <dbReference type="ARBA" id="ARBA00007357"/>
    </source>
</evidence>
<keyword evidence="6" id="KW-0378">Hydrolase</keyword>
<dbReference type="CDD" id="cd08662">
    <property type="entry name" value="M13"/>
    <property type="match status" value="1"/>
</dbReference>
<protein>
    <submittedName>
        <fullName evidence="11">Uncharacterized protein</fullName>
    </submittedName>
</protein>
<keyword evidence="8" id="KW-0482">Metalloprotease</keyword>
<comment type="similarity">
    <text evidence="3">Belongs to the peptidase M13 family.</text>
</comment>
<dbReference type="GeneID" id="103316887"/>
<evidence type="ECO:0000313" key="12">
    <source>
        <dbReference type="Proteomes" id="UP000002358"/>
    </source>
</evidence>
<proteinExistence type="inferred from homology"/>
<dbReference type="Proteomes" id="UP000002358">
    <property type="component" value="Chromosome 1"/>
</dbReference>
<evidence type="ECO:0000256" key="1">
    <source>
        <dbReference type="ARBA" id="ARBA00001947"/>
    </source>
</evidence>
<keyword evidence="5" id="KW-0479">Metal-binding</keyword>
<comment type="cofactor">
    <cofactor evidence="1">
        <name>Zn(2+)</name>
        <dbReference type="ChEBI" id="CHEBI:29105"/>
    </cofactor>
</comment>
<dbReference type="Pfam" id="PF01431">
    <property type="entry name" value="Peptidase_M13"/>
    <property type="match status" value="1"/>
</dbReference>
<evidence type="ECO:0000256" key="2">
    <source>
        <dbReference type="ARBA" id="ARBA00004401"/>
    </source>
</evidence>
<reference evidence="11" key="1">
    <citation type="submission" date="2021-01" db="UniProtKB">
        <authorList>
            <consortium name="EnsemblMetazoa"/>
        </authorList>
    </citation>
    <scope>IDENTIFICATION</scope>
</reference>
<dbReference type="GO" id="GO:0016485">
    <property type="term" value="P:protein processing"/>
    <property type="evidence" value="ECO:0007669"/>
    <property type="project" value="TreeGrafter"/>
</dbReference>
<dbReference type="InterPro" id="IPR018497">
    <property type="entry name" value="Peptidase_M13_C"/>
</dbReference>
<keyword evidence="4" id="KW-0645">Protease</keyword>
<dbReference type="OrthoDB" id="6475849at2759"/>
<dbReference type="Pfam" id="PF05649">
    <property type="entry name" value="Peptidase_M13_N"/>
    <property type="match status" value="1"/>
</dbReference>
<dbReference type="SMR" id="A0A7M7QTF3"/>
<evidence type="ECO:0000256" key="5">
    <source>
        <dbReference type="ARBA" id="ARBA00022723"/>
    </source>
</evidence>
<evidence type="ECO:0000256" key="8">
    <source>
        <dbReference type="ARBA" id="ARBA00023049"/>
    </source>
</evidence>
<feature type="domain" description="Peptidase M13 C-terminal" evidence="9">
    <location>
        <begin position="328"/>
        <end position="523"/>
    </location>
</feature>
<comment type="subcellular location">
    <subcellularLocation>
        <location evidence="2">Cell membrane</location>
        <topology evidence="2">Single-pass type II membrane protein</topology>
    </subcellularLocation>
</comment>
<dbReference type="PRINTS" id="PR00786">
    <property type="entry name" value="NEPRILYSIN"/>
</dbReference>